<dbReference type="InterPro" id="IPR027417">
    <property type="entry name" value="P-loop_NTPase"/>
</dbReference>
<keyword evidence="6" id="KW-0547">Nucleotide-binding</keyword>
<dbReference type="Pfam" id="PF02606">
    <property type="entry name" value="LpxK"/>
    <property type="match status" value="1"/>
</dbReference>
<evidence type="ECO:0000256" key="5">
    <source>
        <dbReference type="ARBA" id="ARBA00022679"/>
    </source>
</evidence>
<evidence type="ECO:0000313" key="11">
    <source>
        <dbReference type="EMBL" id="VAW39318.1"/>
    </source>
</evidence>
<dbReference type="AlphaFoldDB" id="A0A3B0V6U6"/>
<dbReference type="GO" id="GO:0009029">
    <property type="term" value="F:lipid-A 4'-kinase activity"/>
    <property type="evidence" value="ECO:0007669"/>
    <property type="project" value="UniProtKB-EC"/>
</dbReference>
<evidence type="ECO:0000256" key="6">
    <source>
        <dbReference type="ARBA" id="ARBA00022741"/>
    </source>
</evidence>
<gene>
    <name evidence="11" type="ORF">MNBD_GAMMA01-1984</name>
</gene>
<keyword evidence="9" id="KW-0443">Lipid metabolism</keyword>
<dbReference type="SUPFAM" id="SSF52540">
    <property type="entry name" value="P-loop containing nucleoside triphosphate hydrolases"/>
    <property type="match status" value="1"/>
</dbReference>
<dbReference type="InterPro" id="IPR003758">
    <property type="entry name" value="LpxK"/>
</dbReference>
<dbReference type="GO" id="GO:0009244">
    <property type="term" value="P:lipopolysaccharide core region biosynthetic process"/>
    <property type="evidence" value="ECO:0007669"/>
    <property type="project" value="TreeGrafter"/>
</dbReference>
<dbReference type="GO" id="GO:0005524">
    <property type="term" value="F:ATP binding"/>
    <property type="evidence" value="ECO:0007669"/>
    <property type="project" value="UniProtKB-KW"/>
</dbReference>
<evidence type="ECO:0000256" key="7">
    <source>
        <dbReference type="ARBA" id="ARBA00022777"/>
    </source>
</evidence>
<dbReference type="GO" id="GO:0005886">
    <property type="term" value="C:plasma membrane"/>
    <property type="evidence" value="ECO:0007669"/>
    <property type="project" value="TreeGrafter"/>
</dbReference>
<dbReference type="EMBL" id="UOEW01000223">
    <property type="protein sequence ID" value="VAW39318.1"/>
    <property type="molecule type" value="Genomic_DNA"/>
</dbReference>
<evidence type="ECO:0000256" key="10">
    <source>
        <dbReference type="SAM" id="Phobius"/>
    </source>
</evidence>
<keyword evidence="3" id="KW-0444">Lipid biosynthesis</keyword>
<evidence type="ECO:0000256" key="2">
    <source>
        <dbReference type="ARBA" id="ARBA00012071"/>
    </source>
</evidence>
<keyword evidence="4" id="KW-0441">Lipid A biosynthesis</keyword>
<evidence type="ECO:0000256" key="8">
    <source>
        <dbReference type="ARBA" id="ARBA00022840"/>
    </source>
</evidence>
<proteinExistence type="inferred from homology"/>
<dbReference type="HAMAP" id="MF_00409">
    <property type="entry name" value="LpxK"/>
    <property type="match status" value="1"/>
</dbReference>
<evidence type="ECO:0000256" key="1">
    <source>
        <dbReference type="ARBA" id="ARBA00004870"/>
    </source>
</evidence>
<accession>A0A3B0V6U6</accession>
<keyword evidence="5 11" id="KW-0808">Transferase</keyword>
<keyword evidence="10" id="KW-0472">Membrane</keyword>
<name>A0A3B0V6U6_9ZZZZ</name>
<organism evidence="11">
    <name type="scientific">hydrothermal vent metagenome</name>
    <dbReference type="NCBI Taxonomy" id="652676"/>
    <lineage>
        <taxon>unclassified sequences</taxon>
        <taxon>metagenomes</taxon>
        <taxon>ecological metagenomes</taxon>
    </lineage>
</organism>
<dbReference type="EC" id="2.7.1.130" evidence="2"/>
<evidence type="ECO:0000256" key="3">
    <source>
        <dbReference type="ARBA" id="ARBA00022516"/>
    </source>
</evidence>
<evidence type="ECO:0000256" key="4">
    <source>
        <dbReference type="ARBA" id="ARBA00022556"/>
    </source>
</evidence>
<keyword evidence="10" id="KW-1133">Transmembrane helix</keyword>
<keyword evidence="7 11" id="KW-0418">Kinase</keyword>
<protein>
    <recommendedName>
        <fullName evidence="2">tetraacyldisaccharide 4'-kinase</fullName>
        <ecNumber evidence="2">2.7.1.130</ecNumber>
    </recommendedName>
</protein>
<feature type="transmembrane region" description="Helical" evidence="10">
    <location>
        <begin position="12"/>
        <end position="33"/>
    </location>
</feature>
<dbReference type="PANTHER" id="PTHR42724">
    <property type="entry name" value="TETRAACYLDISACCHARIDE 4'-KINASE"/>
    <property type="match status" value="1"/>
</dbReference>
<reference evidence="11" key="1">
    <citation type="submission" date="2018-06" db="EMBL/GenBank/DDBJ databases">
        <authorList>
            <person name="Zhirakovskaya E."/>
        </authorList>
    </citation>
    <scope>NUCLEOTIDE SEQUENCE</scope>
</reference>
<dbReference type="NCBIfam" id="TIGR00682">
    <property type="entry name" value="lpxK"/>
    <property type="match status" value="1"/>
</dbReference>
<sequence>MSQSKQNKLNKIWYGSGTIPLLYILSAKIFAMVSSLRRWLFKIGLLKVYKIKCPVVVVGNITVGGVGKTPFVIWLVNQLQVQGHKVGVISRGYGGKREHEPLLVIPQTSAKASGDEPLLIAKHTNAPVFVGKNRVKAAQKLLLDYRVDIIISDDGLQHYALERDVEIALLDAKYGLGNEKLLPAGPLRELKSRLDKVDMLIYKGKKLDAHYFEYEPLMVYALGNTKNQRSIESFRNQHINAIAGIAHPDSFFNMLSAQGLAVVKNPLDDHEKLTEKHFEFANDDPIFITEKDAVKCADMQLNNVWVVVLKLVVKPQTKVAVMELVSNCIDSKQIKTY</sequence>
<dbReference type="UniPathway" id="UPA00359">
    <property type="reaction ID" value="UER00482"/>
</dbReference>
<dbReference type="GO" id="GO:0009245">
    <property type="term" value="P:lipid A biosynthetic process"/>
    <property type="evidence" value="ECO:0007669"/>
    <property type="project" value="UniProtKB-KW"/>
</dbReference>
<dbReference type="PANTHER" id="PTHR42724:SF1">
    <property type="entry name" value="TETRAACYLDISACCHARIDE 4'-KINASE, MITOCHONDRIAL-RELATED"/>
    <property type="match status" value="1"/>
</dbReference>
<evidence type="ECO:0000256" key="9">
    <source>
        <dbReference type="ARBA" id="ARBA00023098"/>
    </source>
</evidence>
<keyword evidence="10" id="KW-0812">Transmembrane</keyword>
<keyword evidence="8" id="KW-0067">ATP-binding</keyword>
<comment type="pathway">
    <text evidence="1">Glycolipid biosynthesis; lipid IV(A) biosynthesis; lipid IV(A) from (3R)-3-hydroxytetradecanoyl-[acyl-carrier-protein] and UDP-N-acetyl-alpha-D-glucosamine: step 6/6.</text>
</comment>